<dbReference type="OrthoDB" id="8300281at2759"/>
<reference evidence="1 2" key="1">
    <citation type="submission" date="2020-04" db="EMBL/GenBank/DDBJ databases">
        <authorList>
            <person name="Alioto T."/>
            <person name="Alioto T."/>
            <person name="Gomez Garrido J."/>
        </authorList>
    </citation>
    <scope>NUCLEOTIDE SEQUENCE [LARGE SCALE GENOMIC DNA]</scope>
</reference>
<comment type="caution">
    <text evidence="1">The sequence shown here is derived from an EMBL/GenBank/DDBJ whole genome shotgun (WGS) entry which is preliminary data.</text>
</comment>
<evidence type="ECO:0000313" key="2">
    <source>
        <dbReference type="Proteomes" id="UP000494165"/>
    </source>
</evidence>
<dbReference type="EMBL" id="CADEPI010000049">
    <property type="protein sequence ID" value="CAB3369965.1"/>
    <property type="molecule type" value="Genomic_DNA"/>
</dbReference>
<proteinExistence type="predicted"/>
<evidence type="ECO:0000313" key="1">
    <source>
        <dbReference type="EMBL" id="CAB3369965.1"/>
    </source>
</evidence>
<dbReference type="Proteomes" id="UP000494165">
    <property type="component" value="Unassembled WGS sequence"/>
</dbReference>
<name>A0A8S1CQ73_9INSE</name>
<keyword evidence="2" id="KW-1185">Reference proteome</keyword>
<organism evidence="1 2">
    <name type="scientific">Cloeon dipterum</name>
    <dbReference type="NCBI Taxonomy" id="197152"/>
    <lineage>
        <taxon>Eukaryota</taxon>
        <taxon>Metazoa</taxon>
        <taxon>Ecdysozoa</taxon>
        <taxon>Arthropoda</taxon>
        <taxon>Hexapoda</taxon>
        <taxon>Insecta</taxon>
        <taxon>Pterygota</taxon>
        <taxon>Palaeoptera</taxon>
        <taxon>Ephemeroptera</taxon>
        <taxon>Pisciforma</taxon>
        <taxon>Baetidae</taxon>
        <taxon>Cloeon</taxon>
    </lineage>
</organism>
<protein>
    <submittedName>
        <fullName evidence="1">Uncharacterized protein</fullName>
    </submittedName>
</protein>
<gene>
    <name evidence="1" type="ORF">CLODIP_2_CD14669</name>
</gene>
<accession>A0A8S1CQ73</accession>
<dbReference type="AlphaFoldDB" id="A0A8S1CQ73"/>
<sequence length="90" mass="9284">MAPAESVCDRLLGVLLLSVAACVVFVRVGCASSVPYFSATPTTLSSFLVQPGFKMGKVDEARATSATSPLTDASKMLEAALQQMDGIISG</sequence>